<dbReference type="PRINTS" id="PR00038">
    <property type="entry name" value="HTHLUXR"/>
</dbReference>
<evidence type="ECO:0000256" key="2">
    <source>
        <dbReference type="ARBA" id="ARBA00023125"/>
    </source>
</evidence>
<dbReference type="Proteomes" id="UP000297031">
    <property type="component" value="Chromosome"/>
</dbReference>
<dbReference type="AlphaFoldDB" id="A0A4P7VJI8"/>
<dbReference type="PANTHER" id="PTHR44688:SF16">
    <property type="entry name" value="DNA-BINDING TRANSCRIPTIONAL ACTIVATOR DEVR_DOSR"/>
    <property type="match status" value="1"/>
</dbReference>
<feature type="domain" description="HTH luxR-type" evidence="4">
    <location>
        <begin position="190"/>
        <end position="255"/>
    </location>
</feature>
<dbReference type="GO" id="GO:0003677">
    <property type="term" value="F:DNA binding"/>
    <property type="evidence" value="ECO:0007669"/>
    <property type="project" value="UniProtKB-KW"/>
</dbReference>
<dbReference type="KEGG" id="mgod:E7746_08640"/>
<evidence type="ECO:0000256" key="3">
    <source>
        <dbReference type="ARBA" id="ARBA00023163"/>
    </source>
</evidence>
<dbReference type="PROSITE" id="PS00622">
    <property type="entry name" value="HTH_LUXR_1"/>
    <property type="match status" value="1"/>
</dbReference>
<evidence type="ECO:0000313" key="5">
    <source>
        <dbReference type="EMBL" id="QCD35940.1"/>
    </source>
</evidence>
<dbReference type="SUPFAM" id="SSF46894">
    <property type="entry name" value="C-terminal effector domain of the bipartite response regulators"/>
    <property type="match status" value="1"/>
</dbReference>
<dbReference type="PROSITE" id="PS50043">
    <property type="entry name" value="HTH_LUXR_2"/>
    <property type="match status" value="1"/>
</dbReference>
<accession>A0A4P7VJI8</accession>
<evidence type="ECO:0000259" key="4">
    <source>
        <dbReference type="PROSITE" id="PS50043"/>
    </source>
</evidence>
<dbReference type="InterPro" id="IPR016032">
    <property type="entry name" value="Sig_transdc_resp-reg_C-effctor"/>
</dbReference>
<protein>
    <submittedName>
        <fullName evidence="5">LuxR family transcriptional regulator</fullName>
    </submittedName>
</protein>
<dbReference type="InterPro" id="IPR036388">
    <property type="entry name" value="WH-like_DNA-bd_sf"/>
</dbReference>
<gene>
    <name evidence="5" type="ORF">E7746_08640</name>
</gene>
<keyword evidence="2" id="KW-0238">DNA-binding</keyword>
<name>A0A4P7VJI8_9BACT</name>
<dbReference type="Gene3D" id="1.10.10.10">
    <property type="entry name" value="Winged helix-like DNA-binding domain superfamily/Winged helix DNA-binding domain"/>
    <property type="match status" value="1"/>
</dbReference>
<evidence type="ECO:0000313" key="6">
    <source>
        <dbReference type="Proteomes" id="UP000297031"/>
    </source>
</evidence>
<keyword evidence="6" id="KW-1185">Reference proteome</keyword>
<keyword evidence="1" id="KW-0805">Transcription regulation</keyword>
<dbReference type="GO" id="GO:0006355">
    <property type="term" value="P:regulation of DNA-templated transcription"/>
    <property type="evidence" value="ECO:0007669"/>
    <property type="project" value="InterPro"/>
</dbReference>
<reference evidence="5 6" key="1">
    <citation type="submission" date="2019-02" db="EMBL/GenBank/DDBJ databases">
        <title>Isolation and identification of novel species under the genus Muribaculum.</title>
        <authorList>
            <person name="Miyake S."/>
            <person name="Ding Y."/>
            <person name="Low A."/>
            <person name="Soh M."/>
            <person name="Seedorf H."/>
        </authorList>
    </citation>
    <scope>NUCLEOTIDE SEQUENCE [LARGE SCALE GENOMIC DNA]</scope>
    <source>
        <strain evidence="5 6">TLL-A4</strain>
    </source>
</reference>
<keyword evidence="3" id="KW-0804">Transcription</keyword>
<sequence>MDVLRKELNHIYSSQHLENEILDIDEIDRCKKMADSMVSVTNACCVITDAAHDYCYLFGGELVSLLGIADEPCVYKEICSSDEDVIYTRLHPEDLVEKRMLEYEYFKFVDTLSSEEKLRYKATCRIRVKDNEGNYRILDNSTQILKPSPLGKIWLILCCYDLSPYQMDDNGINARIKNNHSGEIIRFSFADRKGSILTEREKEILMLIKDGKPSKLIADALGISIHTVNRHRQNILERLSVGNSVEAIMAATSMGIL</sequence>
<dbReference type="InterPro" id="IPR000792">
    <property type="entry name" value="Tscrpt_reg_LuxR_C"/>
</dbReference>
<dbReference type="EMBL" id="CP039393">
    <property type="protein sequence ID" value="QCD35940.1"/>
    <property type="molecule type" value="Genomic_DNA"/>
</dbReference>
<dbReference type="RefSeq" id="WP_136410545.1">
    <property type="nucleotide sequence ID" value="NZ_CP039393.1"/>
</dbReference>
<evidence type="ECO:0000256" key="1">
    <source>
        <dbReference type="ARBA" id="ARBA00023015"/>
    </source>
</evidence>
<dbReference type="OrthoDB" id="965844at2"/>
<dbReference type="PANTHER" id="PTHR44688">
    <property type="entry name" value="DNA-BINDING TRANSCRIPTIONAL ACTIVATOR DEVR_DOSR"/>
    <property type="match status" value="1"/>
</dbReference>
<organism evidence="5 6">
    <name type="scientific">Muribaculum gordoncarteri</name>
    <dbReference type="NCBI Taxonomy" id="2530390"/>
    <lineage>
        <taxon>Bacteria</taxon>
        <taxon>Pseudomonadati</taxon>
        <taxon>Bacteroidota</taxon>
        <taxon>Bacteroidia</taxon>
        <taxon>Bacteroidales</taxon>
        <taxon>Muribaculaceae</taxon>
        <taxon>Muribaculum</taxon>
    </lineage>
</organism>
<proteinExistence type="predicted"/>
<dbReference type="CDD" id="cd06170">
    <property type="entry name" value="LuxR_C_like"/>
    <property type="match status" value="1"/>
</dbReference>
<dbReference type="Pfam" id="PF00196">
    <property type="entry name" value="GerE"/>
    <property type="match status" value="1"/>
</dbReference>
<dbReference type="Gene3D" id="3.30.450.20">
    <property type="entry name" value="PAS domain"/>
    <property type="match status" value="1"/>
</dbReference>
<dbReference type="SMART" id="SM00421">
    <property type="entry name" value="HTH_LUXR"/>
    <property type="match status" value="1"/>
</dbReference>